<evidence type="ECO:0000313" key="7">
    <source>
        <dbReference type="EMBL" id="MCP2165034.1"/>
    </source>
</evidence>
<dbReference type="GO" id="GO:0045892">
    <property type="term" value="P:negative regulation of DNA-templated transcription"/>
    <property type="evidence" value="ECO:0007669"/>
    <property type="project" value="TreeGrafter"/>
</dbReference>
<evidence type="ECO:0000259" key="6">
    <source>
        <dbReference type="PROSITE" id="PS51078"/>
    </source>
</evidence>
<dbReference type="Proteomes" id="UP001206128">
    <property type="component" value="Unassembled WGS sequence"/>
</dbReference>
<feature type="domain" description="HTH iclR-type" evidence="5">
    <location>
        <begin position="20"/>
        <end position="80"/>
    </location>
</feature>
<dbReference type="GO" id="GO:0003700">
    <property type="term" value="F:DNA-binding transcription factor activity"/>
    <property type="evidence" value="ECO:0007669"/>
    <property type="project" value="TreeGrafter"/>
</dbReference>
<dbReference type="InterPro" id="IPR029016">
    <property type="entry name" value="GAF-like_dom_sf"/>
</dbReference>
<dbReference type="Pfam" id="PF09339">
    <property type="entry name" value="HTH_IclR"/>
    <property type="match status" value="1"/>
</dbReference>
<dbReference type="SUPFAM" id="SSF55781">
    <property type="entry name" value="GAF domain-like"/>
    <property type="match status" value="1"/>
</dbReference>
<dbReference type="AlphaFoldDB" id="A0AAE3KG28"/>
<evidence type="ECO:0000313" key="8">
    <source>
        <dbReference type="Proteomes" id="UP001206128"/>
    </source>
</evidence>
<gene>
    <name evidence="7" type="ORF">LX83_001883</name>
</gene>
<organism evidence="7 8">
    <name type="scientific">Goodfellowiella coeruleoviolacea</name>
    <dbReference type="NCBI Taxonomy" id="334858"/>
    <lineage>
        <taxon>Bacteria</taxon>
        <taxon>Bacillati</taxon>
        <taxon>Actinomycetota</taxon>
        <taxon>Actinomycetes</taxon>
        <taxon>Pseudonocardiales</taxon>
        <taxon>Pseudonocardiaceae</taxon>
        <taxon>Goodfellowiella</taxon>
    </lineage>
</organism>
<dbReference type="InterPro" id="IPR050707">
    <property type="entry name" value="HTH_MetabolicPath_Reg"/>
</dbReference>
<keyword evidence="1" id="KW-0805">Transcription regulation</keyword>
<proteinExistence type="predicted"/>
<dbReference type="Pfam" id="PF01614">
    <property type="entry name" value="IclR_C"/>
    <property type="match status" value="1"/>
</dbReference>
<evidence type="ECO:0000256" key="1">
    <source>
        <dbReference type="ARBA" id="ARBA00023015"/>
    </source>
</evidence>
<dbReference type="PANTHER" id="PTHR30136:SF24">
    <property type="entry name" value="HTH-TYPE TRANSCRIPTIONAL REPRESSOR ALLR"/>
    <property type="match status" value="1"/>
</dbReference>
<dbReference type="InterPro" id="IPR036388">
    <property type="entry name" value="WH-like_DNA-bd_sf"/>
</dbReference>
<reference evidence="7" key="1">
    <citation type="submission" date="2022-06" db="EMBL/GenBank/DDBJ databases">
        <title>Genomic Encyclopedia of Archaeal and Bacterial Type Strains, Phase II (KMG-II): from individual species to whole genera.</title>
        <authorList>
            <person name="Goeker M."/>
        </authorList>
    </citation>
    <scope>NUCLEOTIDE SEQUENCE</scope>
    <source>
        <strain evidence="7">DSM 43935</strain>
    </source>
</reference>
<comment type="caution">
    <text evidence="7">The sequence shown here is derived from an EMBL/GenBank/DDBJ whole genome shotgun (WGS) entry which is preliminary data.</text>
</comment>
<dbReference type="Gene3D" id="3.30.450.40">
    <property type="match status" value="1"/>
</dbReference>
<evidence type="ECO:0000256" key="4">
    <source>
        <dbReference type="SAM" id="MobiDB-lite"/>
    </source>
</evidence>
<name>A0AAE3KG28_9PSEU</name>
<sequence length="262" mass="27282">MADPQKTAPPRRGGRSSEGGSAITKMLRVLEEVAGNEPRKLADIATAAGVTKPSVHRILAELTELGYAVADGAGSYSAGPRLRALAAEVADGTAAASIDQLLTALQRQVGQTVHLALRNGDHAVYTQKVESDQPYQMASRVGMRLPLHCTAIGKSVLAHLPADELAAVLASTGLPGRTPATITTPEHLARELAAVRERGYAIDDEENETTIRCIGVPVLDASGTAIGGISVSTVKFLVTAEQLAGFAPALRATADQIALLLR</sequence>
<dbReference type="EMBL" id="JAMTCK010000004">
    <property type="protein sequence ID" value="MCP2165034.1"/>
    <property type="molecule type" value="Genomic_DNA"/>
</dbReference>
<dbReference type="SMART" id="SM00346">
    <property type="entry name" value="HTH_ICLR"/>
    <property type="match status" value="1"/>
</dbReference>
<dbReference type="PANTHER" id="PTHR30136">
    <property type="entry name" value="HELIX-TURN-HELIX TRANSCRIPTIONAL REGULATOR, ICLR FAMILY"/>
    <property type="match status" value="1"/>
</dbReference>
<dbReference type="GO" id="GO:0003677">
    <property type="term" value="F:DNA binding"/>
    <property type="evidence" value="ECO:0007669"/>
    <property type="project" value="UniProtKB-KW"/>
</dbReference>
<keyword evidence="3" id="KW-0804">Transcription</keyword>
<accession>A0AAE3KG28</accession>
<keyword evidence="2" id="KW-0238">DNA-binding</keyword>
<dbReference type="PROSITE" id="PS51078">
    <property type="entry name" value="ICLR_ED"/>
    <property type="match status" value="1"/>
</dbReference>
<dbReference type="SUPFAM" id="SSF46785">
    <property type="entry name" value="Winged helix' DNA-binding domain"/>
    <property type="match status" value="1"/>
</dbReference>
<evidence type="ECO:0000256" key="2">
    <source>
        <dbReference type="ARBA" id="ARBA00023125"/>
    </source>
</evidence>
<dbReference type="Gene3D" id="1.10.10.10">
    <property type="entry name" value="Winged helix-like DNA-binding domain superfamily/Winged helix DNA-binding domain"/>
    <property type="match status" value="1"/>
</dbReference>
<keyword evidence="8" id="KW-1185">Reference proteome</keyword>
<evidence type="ECO:0000259" key="5">
    <source>
        <dbReference type="PROSITE" id="PS51077"/>
    </source>
</evidence>
<dbReference type="InterPro" id="IPR036390">
    <property type="entry name" value="WH_DNA-bd_sf"/>
</dbReference>
<dbReference type="PROSITE" id="PS51077">
    <property type="entry name" value="HTH_ICLR"/>
    <property type="match status" value="1"/>
</dbReference>
<feature type="region of interest" description="Disordered" evidence="4">
    <location>
        <begin position="1"/>
        <end position="21"/>
    </location>
</feature>
<protein>
    <submittedName>
        <fullName evidence="7">Transcriptional regulator, IclR family</fullName>
    </submittedName>
</protein>
<evidence type="ECO:0000256" key="3">
    <source>
        <dbReference type="ARBA" id="ARBA00023163"/>
    </source>
</evidence>
<dbReference type="InterPro" id="IPR014757">
    <property type="entry name" value="Tscrpt_reg_IclR_C"/>
</dbReference>
<feature type="domain" description="IclR-ED" evidence="6">
    <location>
        <begin position="81"/>
        <end position="262"/>
    </location>
</feature>
<dbReference type="InterPro" id="IPR005471">
    <property type="entry name" value="Tscrpt_reg_IclR_N"/>
</dbReference>